<dbReference type="InterPro" id="IPR011010">
    <property type="entry name" value="DNA_brk_join_enz"/>
</dbReference>
<dbReference type="eggNOG" id="COG0582">
    <property type="taxonomic scope" value="Bacteria"/>
</dbReference>
<dbReference type="HOGENOM" id="CLU_033139_0_1_10"/>
<dbReference type="PANTHER" id="PTHR30349:SF64">
    <property type="entry name" value="PROPHAGE INTEGRASE INTD-RELATED"/>
    <property type="match status" value="1"/>
</dbReference>
<organism evidence="5 6">
    <name type="scientific">Sphingobacterium spiritivorum ATCC 33861</name>
    <dbReference type="NCBI Taxonomy" id="525373"/>
    <lineage>
        <taxon>Bacteria</taxon>
        <taxon>Pseudomonadati</taxon>
        <taxon>Bacteroidota</taxon>
        <taxon>Sphingobacteriia</taxon>
        <taxon>Sphingobacteriales</taxon>
        <taxon>Sphingobacteriaceae</taxon>
        <taxon>Sphingobacterium</taxon>
    </lineage>
</organism>
<dbReference type="InterPro" id="IPR013762">
    <property type="entry name" value="Integrase-like_cat_sf"/>
</dbReference>
<dbReference type="GO" id="GO:0015074">
    <property type="term" value="P:DNA integration"/>
    <property type="evidence" value="ECO:0007669"/>
    <property type="project" value="InterPro"/>
</dbReference>
<evidence type="ECO:0000256" key="1">
    <source>
        <dbReference type="ARBA" id="ARBA00008857"/>
    </source>
</evidence>
<dbReference type="Proteomes" id="UP000006258">
    <property type="component" value="Unassembled WGS sequence"/>
</dbReference>
<dbReference type="EMBL" id="ACHA02000002">
    <property type="protein sequence ID" value="EFK59655.1"/>
    <property type="molecule type" value="Genomic_DNA"/>
</dbReference>
<dbReference type="InterPro" id="IPR050090">
    <property type="entry name" value="Tyrosine_recombinase_XerCD"/>
</dbReference>
<dbReference type="Pfam" id="PF17293">
    <property type="entry name" value="Arm-DNA-bind_5"/>
    <property type="match status" value="1"/>
</dbReference>
<dbReference type="Pfam" id="PF13102">
    <property type="entry name" value="Phage_int_SAM_5"/>
    <property type="match status" value="1"/>
</dbReference>
<evidence type="ECO:0000313" key="6">
    <source>
        <dbReference type="Proteomes" id="UP000006258"/>
    </source>
</evidence>
<dbReference type="CDD" id="cd01185">
    <property type="entry name" value="INTN1_C_like"/>
    <property type="match status" value="1"/>
</dbReference>
<feature type="domain" description="Tyr recombinase" evidence="4">
    <location>
        <begin position="213"/>
        <end position="405"/>
    </location>
</feature>
<dbReference type="Pfam" id="PF00589">
    <property type="entry name" value="Phage_integrase"/>
    <property type="match status" value="1"/>
</dbReference>
<dbReference type="InterPro" id="IPR025269">
    <property type="entry name" value="SAM-like_dom"/>
</dbReference>
<gene>
    <name evidence="5" type="ORF">HMPREF0766_10572</name>
</gene>
<protein>
    <submittedName>
        <fullName evidence="5">Site-specific recombinase, phage integrase family</fullName>
    </submittedName>
</protein>
<dbReference type="InterPro" id="IPR002104">
    <property type="entry name" value="Integrase_catalytic"/>
</dbReference>
<name>D7VHV3_SPHSI</name>
<comment type="similarity">
    <text evidence="1">Belongs to the 'phage' integrase family.</text>
</comment>
<dbReference type="RefSeq" id="WP_002997761.1">
    <property type="nucleotide sequence ID" value="NZ_GL379771.1"/>
</dbReference>
<comment type="caution">
    <text evidence="5">The sequence shown here is derived from an EMBL/GenBank/DDBJ whole genome shotgun (WGS) entry which is preliminary data.</text>
</comment>
<dbReference type="Gene3D" id="1.10.443.10">
    <property type="entry name" value="Intergrase catalytic core"/>
    <property type="match status" value="1"/>
</dbReference>
<evidence type="ECO:0000313" key="5">
    <source>
        <dbReference type="EMBL" id="EFK59655.1"/>
    </source>
</evidence>
<proteinExistence type="inferred from homology"/>
<dbReference type="SUPFAM" id="SSF56349">
    <property type="entry name" value="DNA breaking-rejoining enzymes"/>
    <property type="match status" value="1"/>
</dbReference>
<dbReference type="GO" id="GO:0006310">
    <property type="term" value="P:DNA recombination"/>
    <property type="evidence" value="ECO:0007669"/>
    <property type="project" value="UniProtKB-KW"/>
</dbReference>
<dbReference type="InterPro" id="IPR035386">
    <property type="entry name" value="Arm-DNA-bind_5"/>
</dbReference>
<dbReference type="OrthoDB" id="9810290at2"/>
<evidence type="ECO:0000256" key="3">
    <source>
        <dbReference type="ARBA" id="ARBA00023172"/>
    </source>
</evidence>
<dbReference type="Gene3D" id="1.10.150.130">
    <property type="match status" value="1"/>
</dbReference>
<dbReference type="InterPro" id="IPR010998">
    <property type="entry name" value="Integrase_recombinase_N"/>
</dbReference>
<reference evidence="5" key="1">
    <citation type="submission" date="2010-07" db="EMBL/GenBank/DDBJ databases">
        <authorList>
            <person name="Muzny D."/>
            <person name="Qin X."/>
            <person name="Buhay C."/>
            <person name="Dugan-Rocha S."/>
            <person name="Ding Y."/>
            <person name="Chen G."/>
            <person name="Hawes A."/>
            <person name="Holder M."/>
            <person name="Jhangiani S."/>
            <person name="Johnson A."/>
            <person name="Khan Z."/>
            <person name="Li Z."/>
            <person name="Liu W."/>
            <person name="Liu X."/>
            <person name="Perez L."/>
            <person name="Shen H."/>
            <person name="Wang Q."/>
            <person name="Watt J."/>
            <person name="Xi L."/>
            <person name="Xin Y."/>
            <person name="Zhou J."/>
            <person name="Deng J."/>
            <person name="Jiang H."/>
            <person name="Liu Y."/>
            <person name="Qu J."/>
            <person name="Song X.-Z."/>
            <person name="Zhang L."/>
            <person name="Villasana D."/>
            <person name="Johnson A."/>
            <person name="Liu J."/>
            <person name="Liyanage D."/>
            <person name="Lorensuhewa L."/>
            <person name="Robinson T."/>
            <person name="Song A."/>
            <person name="Song B.-B."/>
            <person name="Dinh H."/>
            <person name="Thornton R."/>
            <person name="Coyle M."/>
            <person name="Francisco L."/>
            <person name="Jackson L."/>
            <person name="Javaid M."/>
            <person name="Korchina V."/>
            <person name="Kovar C."/>
            <person name="Mata R."/>
            <person name="Mathew T."/>
            <person name="Ngo R."/>
            <person name="Nguyen L."/>
            <person name="Nguyen N."/>
            <person name="Okwuonu G."/>
            <person name="Ongeri F."/>
            <person name="Pham C."/>
            <person name="Simmons D."/>
            <person name="Wilczek-Boney K."/>
            <person name="Hale W."/>
            <person name="Jakkamsetti A."/>
            <person name="Pham P."/>
            <person name="Ruth R."/>
            <person name="San Lucas F."/>
            <person name="Warren J."/>
            <person name="Zhang J."/>
            <person name="Zhao Z."/>
            <person name="Zhou C."/>
            <person name="Zhu D."/>
            <person name="Lee S."/>
            <person name="Bess C."/>
            <person name="Blankenburg K."/>
            <person name="Forbes L."/>
            <person name="Fu Q."/>
            <person name="Gubbala S."/>
            <person name="Hirani K."/>
            <person name="Jayaseelan J.C."/>
            <person name="Lara F."/>
            <person name="Munidasa M."/>
            <person name="Palculict T."/>
            <person name="Patil S."/>
            <person name="Pu L.-L."/>
            <person name="Saada N."/>
            <person name="Tang L."/>
            <person name="Weissenberger G."/>
            <person name="Zhu Y."/>
            <person name="Hemphill L."/>
            <person name="Shang Y."/>
            <person name="Youmans B."/>
            <person name="Ayvaz T."/>
            <person name="Ross M."/>
            <person name="Santibanez J."/>
            <person name="Aqrawi P."/>
            <person name="Gross S."/>
            <person name="Joshi V."/>
            <person name="Fowler G."/>
            <person name="Nazareth L."/>
            <person name="Reid J."/>
            <person name="Worley K."/>
            <person name="Petrosino J."/>
            <person name="Highlander S."/>
            <person name="Gibbs R."/>
        </authorList>
    </citation>
    <scope>NUCLEOTIDE SEQUENCE [LARGE SCALE GENOMIC DNA]</scope>
    <source>
        <strain evidence="5">ATCC 33861</strain>
    </source>
</reference>
<evidence type="ECO:0000259" key="4">
    <source>
        <dbReference type="PROSITE" id="PS51898"/>
    </source>
</evidence>
<keyword evidence="6" id="KW-1185">Reference proteome</keyword>
<dbReference type="PROSITE" id="PS51898">
    <property type="entry name" value="TYR_RECOMBINASE"/>
    <property type="match status" value="1"/>
</dbReference>
<sequence length="419" mass="49351">MYNMATVKAVIREDKINAKNEAPIYLRITKNRKTTFLSLQISVPPLYWDKERECIKKNNKIKGYVRLNNFIDNERVRMKNQLVEAEQSDRTLSSKKIKDIIKGEEEPDFFEFAEQYQKTIESSESVRLYNQYKAILNKLERFNKSRQLKFSEITVSYLKRFSEHLATECKNRTNTISTNLKVIRKLYNLATLEEVVPEERNPFKKLKLEWEKTNIGYLTKEDIDKIRHVELDPMGKDYHIRNMFVFAMYTGGLRFSDLLMLRWEDVQDDERVKVYTQKTKTNLTVKLTNVSLAILSIYRPSTYTNASGFIFPFLDNDKNYSNPKYLYRRISSINAVANTRLREIGKKSGINKHLHFHMSRHTFATRGLEIGMPLTHISKLMGHSSVAMTENYAKLINKELDKAMDLIDKYEEANNDRQL</sequence>
<keyword evidence="3" id="KW-0233">DNA recombination</keyword>
<evidence type="ECO:0000256" key="2">
    <source>
        <dbReference type="ARBA" id="ARBA00023125"/>
    </source>
</evidence>
<dbReference type="GO" id="GO:0003677">
    <property type="term" value="F:DNA binding"/>
    <property type="evidence" value="ECO:0007669"/>
    <property type="project" value="UniProtKB-KW"/>
</dbReference>
<dbReference type="AlphaFoldDB" id="D7VHV3"/>
<accession>D7VHV3</accession>
<dbReference type="STRING" id="525373.HMPREF0766_10572"/>
<dbReference type="PANTHER" id="PTHR30349">
    <property type="entry name" value="PHAGE INTEGRASE-RELATED"/>
    <property type="match status" value="1"/>
</dbReference>
<keyword evidence="2" id="KW-0238">DNA-binding</keyword>